<dbReference type="Proteomes" id="UP000516148">
    <property type="component" value="Chromosome"/>
</dbReference>
<dbReference type="SUPFAM" id="SSF53474">
    <property type="entry name" value="alpha/beta-Hydrolases"/>
    <property type="match status" value="1"/>
</dbReference>
<dbReference type="AlphaFoldDB" id="A0A7H0LQR6"/>
<dbReference type="PANTHER" id="PTHR36837:SF2">
    <property type="entry name" value="POLY(3-HYDROXYALKANOATE) POLYMERASE SUBUNIT PHAC"/>
    <property type="match status" value="1"/>
</dbReference>
<proteinExistence type="predicted"/>
<dbReference type="InterPro" id="IPR029058">
    <property type="entry name" value="AB_hydrolase_fold"/>
</dbReference>
<name>A0A7H0LQR6_9SPHN</name>
<organism evidence="3 4">
    <name type="scientific">Sphingomonas alpina</name>
    <dbReference type="NCBI Taxonomy" id="653931"/>
    <lineage>
        <taxon>Bacteria</taxon>
        <taxon>Pseudomonadati</taxon>
        <taxon>Pseudomonadota</taxon>
        <taxon>Alphaproteobacteria</taxon>
        <taxon>Sphingomonadales</taxon>
        <taxon>Sphingomonadaceae</taxon>
        <taxon>Sphingomonas</taxon>
    </lineage>
</organism>
<evidence type="ECO:0000256" key="1">
    <source>
        <dbReference type="SAM" id="MobiDB-lite"/>
    </source>
</evidence>
<dbReference type="PANTHER" id="PTHR36837">
    <property type="entry name" value="POLY(3-HYDROXYALKANOATE) POLYMERASE SUBUNIT PHAC"/>
    <property type="match status" value="1"/>
</dbReference>
<evidence type="ECO:0000313" key="3">
    <source>
        <dbReference type="EMBL" id="QNQ12019.1"/>
    </source>
</evidence>
<dbReference type="RefSeq" id="WP_187764318.1">
    <property type="nucleotide sequence ID" value="NZ_JANQBJ010000002.1"/>
</dbReference>
<dbReference type="KEGG" id="spap:H3Z74_13655"/>
<feature type="compositionally biased region" description="Basic residues" evidence="1">
    <location>
        <begin position="30"/>
        <end position="44"/>
    </location>
</feature>
<gene>
    <name evidence="3" type="ORF">H3Z74_13655</name>
</gene>
<dbReference type="Gene3D" id="3.40.50.1820">
    <property type="entry name" value="alpha/beta hydrolase"/>
    <property type="match status" value="1"/>
</dbReference>
<dbReference type="GO" id="GO:0016787">
    <property type="term" value="F:hydrolase activity"/>
    <property type="evidence" value="ECO:0007669"/>
    <property type="project" value="UniProtKB-KW"/>
</dbReference>
<accession>A0A7H0LQR6</accession>
<evidence type="ECO:0000313" key="4">
    <source>
        <dbReference type="Proteomes" id="UP000516148"/>
    </source>
</evidence>
<dbReference type="InterPro" id="IPR051321">
    <property type="entry name" value="PHA/PHB_synthase"/>
</dbReference>
<evidence type="ECO:0000259" key="2">
    <source>
        <dbReference type="Pfam" id="PF12697"/>
    </source>
</evidence>
<protein>
    <submittedName>
        <fullName evidence="3">Alpha/beta fold hydrolase</fullName>
    </submittedName>
</protein>
<reference evidence="3 4" key="1">
    <citation type="submission" date="2020-09" db="EMBL/GenBank/DDBJ databases">
        <title>Sphingomonas sp., a new species isolated from pork steak.</title>
        <authorList>
            <person name="Heidler von Heilborn D."/>
        </authorList>
    </citation>
    <scope>NUCLEOTIDE SEQUENCE [LARGE SCALE GENOMIC DNA]</scope>
    <source>
        <strain evidence="4">S8-3T</strain>
    </source>
</reference>
<dbReference type="InterPro" id="IPR000073">
    <property type="entry name" value="AB_hydrolase_1"/>
</dbReference>
<feature type="region of interest" description="Disordered" evidence="1">
    <location>
        <begin position="26"/>
        <end position="54"/>
    </location>
</feature>
<dbReference type="Pfam" id="PF12697">
    <property type="entry name" value="Abhydrolase_6"/>
    <property type="match status" value="1"/>
</dbReference>
<dbReference type="EMBL" id="CP061038">
    <property type="protein sequence ID" value="QNQ12019.1"/>
    <property type="molecule type" value="Genomic_DNA"/>
</dbReference>
<sequence length="338" mass="36057">MLRSETATSSERRDLALAGLRAYQAAERGKPRKPAPARYRKGRARLRDYGSKGQTGGRPVIVVPSLINPPFILDLAPDLSLLRWLAAQGFHPYLLDWGSPDPAARNMDVTAHVEQLLLPLIAKLAVPPVLIGYCLGGTMALAAACAVPVAGLALVAAPWRFDGFNGKARADIAELWKAARPTCDAMGLVPMEVLQAGFWRLDPGRTIAKYEAFAAMDPDSAGARTFVAMEDWANAGAPLPFAAGEQMFDQFIGGNITGRGEWTVGGLTVDPVNLTCPAIDFVSLSDRIVPAASAADLTDRRDLGAGHVGMIVGRGARTQLWEPLAGWISALPDHRCGN</sequence>
<feature type="domain" description="AB hydrolase-1" evidence="2">
    <location>
        <begin position="81"/>
        <end position="310"/>
    </location>
</feature>
<keyword evidence="4" id="KW-1185">Reference proteome</keyword>
<keyword evidence="3" id="KW-0378">Hydrolase</keyword>